<feature type="transmembrane region" description="Helical" evidence="1">
    <location>
        <begin position="28"/>
        <end position="51"/>
    </location>
</feature>
<keyword evidence="3" id="KW-1185">Reference proteome</keyword>
<dbReference type="OrthoDB" id="5376804at2759"/>
<dbReference type="STRING" id="1810919.A0A3D8R0N8"/>
<protein>
    <submittedName>
        <fullName evidence="2">Uncharacterized protein</fullName>
    </submittedName>
</protein>
<dbReference type="RefSeq" id="XP_026600362.1">
    <property type="nucleotide sequence ID" value="XM_026751276.1"/>
</dbReference>
<evidence type="ECO:0000313" key="3">
    <source>
        <dbReference type="Proteomes" id="UP000256690"/>
    </source>
</evidence>
<gene>
    <name evidence="2" type="ORF">DSM5745_09260</name>
</gene>
<keyword evidence="1" id="KW-0472">Membrane</keyword>
<keyword evidence="1" id="KW-1133">Transmembrane helix</keyword>
<comment type="caution">
    <text evidence="2">The sequence shown here is derived from an EMBL/GenBank/DDBJ whole genome shotgun (WGS) entry which is preliminary data.</text>
</comment>
<reference evidence="2 3" key="1">
    <citation type="journal article" date="2018" name="IMA Fungus">
        <title>IMA Genome-F 9: Draft genome sequence of Annulohypoxylon stygium, Aspergillus mulundensis, Berkeleyomyces basicola (syn. Thielaviopsis basicola), Ceratocystis smalleyi, two Cercospora beticola strains, Coleophoma cylindrospora, Fusarium fracticaudum, Phialophora cf. hyalina, and Morchella septimelata.</title>
        <authorList>
            <person name="Wingfield B.D."/>
            <person name="Bills G.F."/>
            <person name="Dong Y."/>
            <person name="Huang W."/>
            <person name="Nel W.J."/>
            <person name="Swalarsk-Parry B.S."/>
            <person name="Vaghefi N."/>
            <person name="Wilken P.M."/>
            <person name="An Z."/>
            <person name="de Beer Z.W."/>
            <person name="De Vos L."/>
            <person name="Chen L."/>
            <person name="Duong T.A."/>
            <person name="Gao Y."/>
            <person name="Hammerbacher A."/>
            <person name="Kikkert J.R."/>
            <person name="Li Y."/>
            <person name="Li H."/>
            <person name="Li K."/>
            <person name="Li Q."/>
            <person name="Liu X."/>
            <person name="Ma X."/>
            <person name="Naidoo K."/>
            <person name="Pethybridge S.J."/>
            <person name="Sun J."/>
            <person name="Steenkamp E.T."/>
            <person name="van der Nest M.A."/>
            <person name="van Wyk S."/>
            <person name="Wingfield M.J."/>
            <person name="Xiong C."/>
            <person name="Yue Q."/>
            <person name="Zhang X."/>
        </authorList>
    </citation>
    <scope>NUCLEOTIDE SEQUENCE [LARGE SCALE GENOMIC DNA]</scope>
    <source>
        <strain evidence="2 3">DSM 5745</strain>
    </source>
</reference>
<feature type="transmembrane region" description="Helical" evidence="1">
    <location>
        <begin position="568"/>
        <end position="591"/>
    </location>
</feature>
<proteinExistence type="predicted"/>
<dbReference type="AlphaFoldDB" id="A0A3D8R0N8"/>
<dbReference type="Proteomes" id="UP000256690">
    <property type="component" value="Unassembled WGS sequence"/>
</dbReference>
<organism evidence="2 3">
    <name type="scientific">Aspergillus mulundensis</name>
    <dbReference type="NCBI Taxonomy" id="1810919"/>
    <lineage>
        <taxon>Eukaryota</taxon>
        <taxon>Fungi</taxon>
        <taxon>Dikarya</taxon>
        <taxon>Ascomycota</taxon>
        <taxon>Pezizomycotina</taxon>
        <taxon>Eurotiomycetes</taxon>
        <taxon>Eurotiomycetidae</taxon>
        <taxon>Eurotiales</taxon>
        <taxon>Aspergillaceae</taxon>
        <taxon>Aspergillus</taxon>
        <taxon>Aspergillus subgen. Nidulantes</taxon>
    </lineage>
</organism>
<feature type="transmembrane region" description="Helical" evidence="1">
    <location>
        <begin position="132"/>
        <end position="150"/>
    </location>
</feature>
<dbReference type="EMBL" id="PVWQ01000012">
    <property type="protein sequence ID" value="RDW67394.1"/>
    <property type="molecule type" value="Genomic_DNA"/>
</dbReference>
<dbReference type="InterPro" id="IPR021514">
    <property type="entry name" value="DUF3176"/>
</dbReference>
<name>A0A3D8R0N8_9EURO</name>
<sequence length="668" mass="71671">MPHPLPKPLPSKMPPKPSRWTSLSLDTWLWEILALIFSTSAFTAIFVLLAVHDQKPSPALPSGITLNTIISILSTSSKSSLIFAISSAIGQLKWIAFRRSRKPLSDLQLADDAGRGPLGSFWLILRHKGKDLLCLGAAVTMLCLAFDPFMQQILSYPIRLTPNKNEPHMQASFKRARYPLFDAGPNRSIKSVIHAGIWTDSFALDPLCPSGNCTFAPFVSMGWCSACSDVTASASFTCDASSNGTSGRTKDKNNATDIPCAVSLSSPLSSSSFTELKKHVEADPRILGALSVPVDYVWSVESVNLEKNVTLSGVRNPLAVFWRARVDVPLNGSMWFEAHIHSAVPALRTGGIKLRDVTQCVLAPCAREYTVSVTRGIPAIRTSEPRYGDLLFDSSRMGNGGFCWRAPDTGSGSGSSRPSASQAVNVSAVEFTPLYNTSMVGTRVNAAEGIICPEEVLGSSSFTNGSDAAPNPQSAIVTHDVLPRPLWKILRSTESWSFVKPANATAGQWRLSETTLYDNDVLSRIQDVGFETVVGNVAASLTRTGMELSSETVAGDVSVSVAYVRVTWAFIALPMLLLLAGVVFVLATVYVSGTVDVGLWKASVLPAFWVGIEGGMLHDQSGSVGGGADGHKGLSGYQVMSWMDGKARETVVSLGVVDREGGSRLRLQ</sequence>
<keyword evidence="1" id="KW-0812">Transmembrane</keyword>
<evidence type="ECO:0000256" key="1">
    <source>
        <dbReference type="SAM" id="Phobius"/>
    </source>
</evidence>
<dbReference type="PANTHER" id="PTHR35394:SF5">
    <property type="entry name" value="DUF3176 DOMAIN-CONTAINING PROTEIN"/>
    <property type="match status" value="1"/>
</dbReference>
<dbReference type="PANTHER" id="PTHR35394">
    <property type="entry name" value="DUF3176 DOMAIN-CONTAINING PROTEIN"/>
    <property type="match status" value="1"/>
</dbReference>
<dbReference type="GeneID" id="38119630"/>
<dbReference type="Pfam" id="PF11374">
    <property type="entry name" value="DUF3176"/>
    <property type="match status" value="1"/>
</dbReference>
<evidence type="ECO:0000313" key="2">
    <source>
        <dbReference type="EMBL" id="RDW67394.1"/>
    </source>
</evidence>
<accession>A0A3D8R0N8</accession>